<evidence type="ECO:0000256" key="1">
    <source>
        <dbReference type="ARBA" id="ARBA00022679"/>
    </source>
</evidence>
<comment type="caution">
    <text evidence="2">The sequence shown here is derived from an EMBL/GenBank/DDBJ whole genome shotgun (WGS) entry which is preliminary data.</text>
</comment>
<proteinExistence type="predicted"/>
<protein>
    <submittedName>
        <fullName evidence="2">Glycosyl transferase</fullName>
    </submittedName>
</protein>
<dbReference type="EMBL" id="WWTB01000006">
    <property type="protein sequence ID" value="MZJ85615.1"/>
    <property type="molecule type" value="Genomic_DNA"/>
</dbReference>
<keyword evidence="1 2" id="KW-0808">Transferase</keyword>
<dbReference type="GO" id="GO:0051999">
    <property type="term" value="P:mannosyl-inositol phosphorylceramide biosynthetic process"/>
    <property type="evidence" value="ECO:0007669"/>
    <property type="project" value="TreeGrafter"/>
</dbReference>
<organism evidence="2 3">
    <name type="scientific">Collinsella aerofaciens</name>
    <dbReference type="NCBI Taxonomy" id="74426"/>
    <lineage>
        <taxon>Bacteria</taxon>
        <taxon>Bacillati</taxon>
        <taxon>Actinomycetota</taxon>
        <taxon>Coriobacteriia</taxon>
        <taxon>Coriobacteriales</taxon>
        <taxon>Coriobacteriaceae</taxon>
        <taxon>Collinsella</taxon>
    </lineage>
</organism>
<dbReference type="SUPFAM" id="SSF53448">
    <property type="entry name" value="Nucleotide-diphospho-sugar transferases"/>
    <property type="match status" value="1"/>
</dbReference>
<dbReference type="AlphaFoldDB" id="A0A6L8RL18"/>
<accession>A0A6L8RL18</accession>
<dbReference type="RefSeq" id="WP_161154967.1">
    <property type="nucleotide sequence ID" value="NZ_WWSY01000001.1"/>
</dbReference>
<dbReference type="Pfam" id="PF04488">
    <property type="entry name" value="Gly_transf_sug"/>
    <property type="match status" value="1"/>
</dbReference>
<dbReference type="Proteomes" id="UP000481598">
    <property type="component" value="Unassembled WGS sequence"/>
</dbReference>
<name>A0A6L8RL18_9ACTN</name>
<dbReference type="GO" id="GO:0000030">
    <property type="term" value="F:mannosyltransferase activity"/>
    <property type="evidence" value="ECO:0007669"/>
    <property type="project" value="TreeGrafter"/>
</dbReference>
<evidence type="ECO:0000313" key="2">
    <source>
        <dbReference type="EMBL" id="MZJ85615.1"/>
    </source>
</evidence>
<dbReference type="PANTHER" id="PTHR32385:SF15">
    <property type="entry name" value="INOSITOL PHOSPHOCERAMIDE MANNOSYLTRANSFERASE 1"/>
    <property type="match status" value="1"/>
</dbReference>
<dbReference type="Gene3D" id="3.90.550.20">
    <property type="match status" value="1"/>
</dbReference>
<reference evidence="2 3" key="1">
    <citation type="journal article" date="2019" name="Nat. Med.">
        <title>A library of human gut bacterial isolates paired with longitudinal multiomics data enables mechanistic microbiome research.</title>
        <authorList>
            <person name="Poyet M."/>
            <person name="Groussin M."/>
            <person name="Gibbons S.M."/>
            <person name="Avila-Pacheco J."/>
            <person name="Jiang X."/>
            <person name="Kearney S.M."/>
            <person name="Perrotta A.R."/>
            <person name="Berdy B."/>
            <person name="Zhao S."/>
            <person name="Lieberman T.D."/>
            <person name="Swanson P.K."/>
            <person name="Smith M."/>
            <person name="Roesemann S."/>
            <person name="Alexander J.E."/>
            <person name="Rich S.A."/>
            <person name="Livny J."/>
            <person name="Vlamakis H."/>
            <person name="Clish C."/>
            <person name="Bullock K."/>
            <person name="Deik A."/>
            <person name="Scott J."/>
            <person name="Pierce K.A."/>
            <person name="Xavier R.J."/>
            <person name="Alm E.J."/>
        </authorList>
    </citation>
    <scope>NUCLEOTIDE SEQUENCE [LARGE SCALE GENOMIC DNA]</scope>
    <source>
        <strain evidence="2 3">BIOML-A10</strain>
    </source>
</reference>
<dbReference type="GO" id="GO:0016020">
    <property type="term" value="C:membrane"/>
    <property type="evidence" value="ECO:0007669"/>
    <property type="project" value="GOC"/>
</dbReference>
<gene>
    <name evidence="2" type="ORF">GT635_03940</name>
</gene>
<dbReference type="PANTHER" id="PTHR32385">
    <property type="entry name" value="MANNOSYL PHOSPHORYLINOSITOL CERAMIDE SYNTHASE"/>
    <property type="match status" value="1"/>
</dbReference>
<sequence length="239" mass="27618">MQASIPKIIHYVWLGGKPLTPLAEKCIESWKKYCPDYQIVRWDESNFDVKQNRYCREAYDAKKWAFASDYVRLWVLVNEGGIYMDTDVEVLRPLDVFLELQAFSGFEADDRLSTGLMASSPHQPFFEKLLRDYDGRSFVKPNGSFDLTTNVVAITNACVDKGLVLNNCKQNVDGFTLFPSEYFSPKDWETKKVRITNNTYAIHHFDSSWLPASLRFREKVKAAIGFEKINKLKTLLGRM</sequence>
<dbReference type="InterPro" id="IPR029044">
    <property type="entry name" value="Nucleotide-diphossugar_trans"/>
</dbReference>
<dbReference type="InterPro" id="IPR051706">
    <property type="entry name" value="Glycosyltransferase_domain"/>
</dbReference>
<dbReference type="InterPro" id="IPR007577">
    <property type="entry name" value="GlycoTrfase_DXD_sugar-bd_CS"/>
</dbReference>
<evidence type="ECO:0000313" key="3">
    <source>
        <dbReference type="Proteomes" id="UP000481598"/>
    </source>
</evidence>